<organism evidence="1 2">
    <name type="scientific">Novosphingobium pokkalii</name>
    <dbReference type="NCBI Taxonomy" id="1770194"/>
    <lineage>
        <taxon>Bacteria</taxon>
        <taxon>Pseudomonadati</taxon>
        <taxon>Pseudomonadota</taxon>
        <taxon>Alphaproteobacteria</taxon>
        <taxon>Sphingomonadales</taxon>
        <taxon>Sphingomonadaceae</taxon>
        <taxon>Novosphingobium</taxon>
    </lineage>
</organism>
<gene>
    <name evidence="1" type="ORF">ACFOOT_20585</name>
</gene>
<reference evidence="2" key="1">
    <citation type="journal article" date="2019" name="Int. J. Syst. Evol. Microbiol.">
        <title>The Global Catalogue of Microorganisms (GCM) 10K type strain sequencing project: providing services to taxonomists for standard genome sequencing and annotation.</title>
        <authorList>
            <consortium name="The Broad Institute Genomics Platform"/>
            <consortium name="The Broad Institute Genome Sequencing Center for Infectious Disease"/>
            <person name="Wu L."/>
            <person name="Ma J."/>
        </authorList>
    </citation>
    <scope>NUCLEOTIDE SEQUENCE [LARGE SCALE GENOMIC DNA]</scope>
    <source>
        <strain evidence="2">KCTC 42224</strain>
    </source>
</reference>
<accession>A0ABV7V9R9</accession>
<evidence type="ECO:0000313" key="1">
    <source>
        <dbReference type="EMBL" id="MFC3673823.1"/>
    </source>
</evidence>
<keyword evidence="1" id="KW-0378">Hydrolase</keyword>
<dbReference type="GO" id="GO:0016787">
    <property type="term" value="F:hydrolase activity"/>
    <property type="evidence" value="ECO:0007669"/>
    <property type="project" value="UniProtKB-KW"/>
</dbReference>
<keyword evidence="2" id="KW-1185">Reference proteome</keyword>
<dbReference type="Proteomes" id="UP001595683">
    <property type="component" value="Unassembled WGS sequence"/>
</dbReference>
<name>A0ABV7V9R9_9SPHN</name>
<dbReference type="EMBL" id="JBHRYE010000053">
    <property type="protein sequence ID" value="MFC3673823.1"/>
    <property type="molecule type" value="Genomic_DNA"/>
</dbReference>
<dbReference type="SUPFAM" id="SSF53474">
    <property type="entry name" value="alpha/beta-Hydrolases"/>
    <property type="match status" value="1"/>
</dbReference>
<dbReference type="RefSeq" id="WP_191324645.1">
    <property type="nucleotide sequence ID" value="NZ_BMZP01000010.1"/>
</dbReference>
<evidence type="ECO:0000313" key="2">
    <source>
        <dbReference type="Proteomes" id="UP001595683"/>
    </source>
</evidence>
<dbReference type="InterPro" id="IPR029058">
    <property type="entry name" value="AB_hydrolase_fold"/>
</dbReference>
<sequence length="228" mass="25028">MAHEHAFARTLDPIILTVPGIDNSGPDHWQTLWEQTLPDCHRVDLGLWSDPHRNTWVNKLALAIQRAHESAGRPVVLVAHSLGCLAVAWWAEYERLANGLHAPDLPVIGALLVAPPDVEDGVKDRRLTRFAPVPEADLPFPAIVVGSRDDPYATLAATRRLAQRWGARFADAGSAGHINAQSSLGEWAFGRLLLNRLLPRPLSLDDGQASYVPAPRRFIDPALRRLGA</sequence>
<dbReference type="Pfam" id="PF06821">
    <property type="entry name" value="Ser_hydrolase"/>
    <property type="match status" value="1"/>
</dbReference>
<comment type="caution">
    <text evidence="1">The sequence shown here is derived from an EMBL/GenBank/DDBJ whole genome shotgun (WGS) entry which is preliminary data.</text>
</comment>
<proteinExistence type="predicted"/>
<dbReference type="InterPro" id="IPR010662">
    <property type="entry name" value="RBBP9/YdeN"/>
</dbReference>
<dbReference type="Gene3D" id="3.40.50.1820">
    <property type="entry name" value="alpha/beta hydrolase"/>
    <property type="match status" value="1"/>
</dbReference>
<protein>
    <submittedName>
        <fullName evidence="1">RBBP9/YdeN family alpha/beta hydrolase</fullName>
    </submittedName>
</protein>